<evidence type="ECO:0000313" key="2">
    <source>
        <dbReference type="Proteomes" id="UP000824219"/>
    </source>
</evidence>
<protein>
    <submittedName>
        <fullName evidence="1">Uncharacterized protein</fullName>
    </submittedName>
</protein>
<dbReference type="EMBL" id="JAHKSW010000018">
    <property type="protein sequence ID" value="KAG7320732.1"/>
    <property type="molecule type" value="Genomic_DNA"/>
</dbReference>
<comment type="caution">
    <text evidence="1">The sequence shown here is derived from an EMBL/GenBank/DDBJ whole genome shotgun (WGS) entry which is preliminary data.</text>
</comment>
<proteinExistence type="predicted"/>
<keyword evidence="2" id="KW-1185">Reference proteome</keyword>
<name>A0A9D3NH54_9TELE</name>
<reference evidence="1 2" key="1">
    <citation type="submission" date="2021-06" db="EMBL/GenBank/DDBJ databases">
        <title>Chromosome-level genome assembly of the red-tail catfish (Hemibagrus wyckioides).</title>
        <authorList>
            <person name="Shao F."/>
        </authorList>
    </citation>
    <scope>NUCLEOTIDE SEQUENCE [LARGE SCALE GENOMIC DNA]</scope>
    <source>
        <strain evidence="1">EC202008001</strain>
        <tissue evidence="1">Blood</tissue>
    </source>
</reference>
<evidence type="ECO:0000313" key="1">
    <source>
        <dbReference type="EMBL" id="KAG7320732.1"/>
    </source>
</evidence>
<organism evidence="1 2">
    <name type="scientific">Hemibagrus wyckioides</name>
    <dbReference type="NCBI Taxonomy" id="337641"/>
    <lineage>
        <taxon>Eukaryota</taxon>
        <taxon>Metazoa</taxon>
        <taxon>Chordata</taxon>
        <taxon>Craniata</taxon>
        <taxon>Vertebrata</taxon>
        <taxon>Euteleostomi</taxon>
        <taxon>Actinopterygii</taxon>
        <taxon>Neopterygii</taxon>
        <taxon>Teleostei</taxon>
        <taxon>Ostariophysi</taxon>
        <taxon>Siluriformes</taxon>
        <taxon>Bagridae</taxon>
        <taxon>Hemibagrus</taxon>
    </lineage>
</organism>
<sequence>MRRIRDEEHRIQDQGRDFYSSGELNLSSGNFFLDSAFCAQLHCCCSRLSHKMALWDHLNLHEFHFTTTTPLSERKLTYRREWLGVNDTGNRGAVCPLGV</sequence>
<dbReference type="AlphaFoldDB" id="A0A9D3NH54"/>
<gene>
    <name evidence="1" type="ORF">KOW79_015147</name>
</gene>
<accession>A0A9D3NH54</accession>
<dbReference type="Proteomes" id="UP000824219">
    <property type="component" value="Linkage Group LG18"/>
</dbReference>